<evidence type="ECO:0000256" key="6">
    <source>
        <dbReference type="ARBA" id="ARBA00022679"/>
    </source>
</evidence>
<keyword evidence="6" id="KW-0808">Transferase</keyword>
<dbReference type="SMART" id="SM00388">
    <property type="entry name" value="HisKA"/>
    <property type="match status" value="1"/>
</dbReference>
<evidence type="ECO:0000259" key="17">
    <source>
        <dbReference type="PROSITE" id="PS50109"/>
    </source>
</evidence>
<dbReference type="InterPro" id="IPR004358">
    <property type="entry name" value="Sig_transdc_His_kin-like_C"/>
</dbReference>
<dbReference type="InterPro" id="IPR000700">
    <property type="entry name" value="PAS-assoc_C"/>
</dbReference>
<keyword evidence="5 15" id="KW-0597">Phosphoprotein</keyword>
<dbReference type="EMBL" id="LDJJ01000028">
    <property type="protein sequence ID" value="KRG67746.1"/>
    <property type="molecule type" value="Genomic_DNA"/>
</dbReference>
<evidence type="ECO:0000256" key="14">
    <source>
        <dbReference type="ARBA" id="ARBA00023136"/>
    </source>
</evidence>
<evidence type="ECO:0000256" key="7">
    <source>
        <dbReference type="ARBA" id="ARBA00022692"/>
    </source>
</evidence>
<reference evidence="20 21" key="1">
    <citation type="submission" date="2015-05" db="EMBL/GenBank/DDBJ databases">
        <title>Genome sequencing and analysis of members of genus Stenotrophomonas.</title>
        <authorList>
            <person name="Patil P.P."/>
            <person name="Midha S."/>
            <person name="Patil P.B."/>
        </authorList>
    </citation>
    <scope>NUCLEOTIDE SEQUENCE [LARGE SCALE GENOMIC DNA]</scope>
    <source>
        <strain evidence="20 21">DSM 18941</strain>
    </source>
</reference>
<evidence type="ECO:0000313" key="21">
    <source>
        <dbReference type="Proteomes" id="UP000051863"/>
    </source>
</evidence>
<keyword evidence="21" id="KW-1185">Reference proteome</keyword>
<dbReference type="Gene3D" id="3.40.50.2300">
    <property type="match status" value="1"/>
</dbReference>
<dbReference type="InterPro" id="IPR005467">
    <property type="entry name" value="His_kinase_dom"/>
</dbReference>
<keyword evidence="7 16" id="KW-0812">Transmembrane</keyword>
<feature type="modified residue" description="4-aspartylphosphate" evidence="15">
    <location>
        <position position="803"/>
    </location>
</feature>
<dbReference type="FunFam" id="3.30.565.10:FF:000078">
    <property type="entry name" value="Two-component sensor histidine kinase"/>
    <property type="match status" value="1"/>
</dbReference>
<dbReference type="Gene3D" id="3.30.565.10">
    <property type="entry name" value="Histidine kinase-like ATPase, C-terminal domain"/>
    <property type="match status" value="1"/>
</dbReference>
<name>A0A0R0CN23_9GAMM</name>
<dbReference type="Gene3D" id="1.10.287.130">
    <property type="match status" value="1"/>
</dbReference>
<keyword evidence="8" id="KW-0547">Nucleotide-binding</keyword>
<feature type="domain" description="PAC" evidence="19">
    <location>
        <begin position="441"/>
        <end position="491"/>
    </location>
</feature>
<dbReference type="GO" id="GO:0000155">
    <property type="term" value="F:phosphorelay sensor kinase activity"/>
    <property type="evidence" value="ECO:0007669"/>
    <property type="project" value="InterPro"/>
</dbReference>
<comment type="subcellular location">
    <subcellularLocation>
        <location evidence="2">Cell inner membrane</location>
        <topology evidence="2">Multi-pass membrane protein</topology>
    </subcellularLocation>
</comment>
<dbReference type="SUPFAM" id="SSF55874">
    <property type="entry name" value="ATPase domain of HSP90 chaperone/DNA topoisomerase II/histidine kinase"/>
    <property type="match status" value="1"/>
</dbReference>
<dbReference type="AlphaFoldDB" id="A0A0R0CN23"/>
<feature type="domain" description="Histidine kinase" evidence="17">
    <location>
        <begin position="509"/>
        <end position="730"/>
    </location>
</feature>
<sequence>MKLLSRHQRGLLYGGGVITTLILAAVTAVVIHSQIRDFIAERYADQTSRRIALQTTLAVREGALRITTAQEEYAWESRQKPDPDLLRRFTDSNGRMTLQRSANSPHVLVLADLDANPPAAYAPYLKLADEVSHQAGSFARALTASIYFYSPDRRFLGAGPLPDGNLPPLREQESNLALIQQLVPDTTVMFRAGATATTMPAAPAWLPVSTDPLSGKPSLHLRQVASTEAGPFAVFVASYPLELITPLLQTSQADEFWVIANANGELFLGASQPAATEAARLPLNQWATAASANQKERFEQKDGRFVATELVSTANSGWQLIHSFSWRTILSALWPSLLAYIGAMLLAVGFVWAALLILDRRVFRPGYVRSERIVESENLNRTMVETAPFGQALLSLATGEVLLKNAVMTAYAQSQSPTAVPLHHRFLDAFHGAGADNIASHGVELAFQTRDGADCALLVSIVPTKYRGEDVLLCNFTDITLRKKVEQELENARAASEAANQAKSTFLAIMSHEIRTPMNAILGNLELLEHTDLDETQHTRLHAVTSSSSALLNIINDILDFSKVESGQMTVESMPVDIREIAEQSVAMFSPMAHAKGLAIDLIVDDELHAHYMGDPTRLRQIVFNLISNAIKFTEAGDVLVELYLQDDSNPDSAIVLGVSDTGIGMTVEQRQSLFTTFTQADSSIARRYGGTGLGLALCKRLAELMGGTIAVRSEPGKGSTFLVTLPLHAASRAEPVMPAPPSEISASTVAALHVLVVDDHPANRKLLQMQLETLGCSADTFEDCGAAIAAFTSRHYDLILTDLNMPGMDGFAFASCLRNRKVATPIIAVTAHASDRDRMRSQEAGINRILIKPVLLQTLQNALSQFADNAPSAKSVRGRVDIGTGLLPAEVHVPLLASLDDSLLVIRQALQPALMGASSTMTIEHRADTIGKHLHSLRGAFAFIHEAGIAGKCAAMESLLEQQRMSELEDALTELDALAHAALERRQH</sequence>
<keyword evidence="10" id="KW-0067">ATP-binding</keyword>
<evidence type="ECO:0000256" key="9">
    <source>
        <dbReference type="ARBA" id="ARBA00022777"/>
    </source>
</evidence>
<evidence type="ECO:0000256" key="2">
    <source>
        <dbReference type="ARBA" id="ARBA00004429"/>
    </source>
</evidence>
<dbReference type="PROSITE" id="PS50110">
    <property type="entry name" value="RESPONSE_REGULATORY"/>
    <property type="match status" value="1"/>
</dbReference>
<dbReference type="InterPro" id="IPR036097">
    <property type="entry name" value="HisK_dim/P_sf"/>
</dbReference>
<evidence type="ECO:0000256" key="10">
    <source>
        <dbReference type="ARBA" id="ARBA00022840"/>
    </source>
</evidence>
<evidence type="ECO:0000259" key="19">
    <source>
        <dbReference type="PROSITE" id="PS50113"/>
    </source>
</evidence>
<dbReference type="CDD" id="cd17546">
    <property type="entry name" value="REC_hyHK_CKI1_RcsC-like"/>
    <property type="match status" value="1"/>
</dbReference>
<dbReference type="EC" id="2.7.13.3" evidence="3"/>
<keyword evidence="14 16" id="KW-0472">Membrane</keyword>
<evidence type="ECO:0000256" key="13">
    <source>
        <dbReference type="ARBA" id="ARBA00023026"/>
    </source>
</evidence>
<dbReference type="InterPro" id="IPR003661">
    <property type="entry name" value="HisK_dim/P_dom"/>
</dbReference>
<dbReference type="Gene3D" id="3.30.450.20">
    <property type="entry name" value="PAS domain"/>
    <property type="match status" value="1"/>
</dbReference>
<keyword evidence="12" id="KW-0902">Two-component regulatory system</keyword>
<dbReference type="SMART" id="SM00387">
    <property type="entry name" value="HATPase_c"/>
    <property type="match status" value="1"/>
</dbReference>
<dbReference type="Pfam" id="PF02518">
    <property type="entry name" value="HATPase_c"/>
    <property type="match status" value="1"/>
</dbReference>
<dbReference type="PROSITE" id="PS50113">
    <property type="entry name" value="PAC"/>
    <property type="match status" value="1"/>
</dbReference>
<dbReference type="PRINTS" id="PR00344">
    <property type="entry name" value="BCTRLSENSOR"/>
</dbReference>
<dbReference type="PANTHER" id="PTHR45339">
    <property type="entry name" value="HYBRID SIGNAL TRANSDUCTION HISTIDINE KINASE J"/>
    <property type="match status" value="1"/>
</dbReference>
<gene>
    <name evidence="20" type="ORF">ABB27_09010</name>
</gene>
<evidence type="ECO:0000313" key="20">
    <source>
        <dbReference type="EMBL" id="KRG67746.1"/>
    </source>
</evidence>
<dbReference type="Pfam" id="PF00512">
    <property type="entry name" value="HisKA"/>
    <property type="match status" value="1"/>
</dbReference>
<evidence type="ECO:0000256" key="4">
    <source>
        <dbReference type="ARBA" id="ARBA00022475"/>
    </source>
</evidence>
<evidence type="ECO:0000256" key="8">
    <source>
        <dbReference type="ARBA" id="ARBA00022741"/>
    </source>
</evidence>
<dbReference type="PROSITE" id="PS50109">
    <property type="entry name" value="HIS_KIN"/>
    <property type="match status" value="1"/>
</dbReference>
<dbReference type="PATRIC" id="fig|405446.3.peg.1250"/>
<evidence type="ECO:0000256" key="16">
    <source>
        <dbReference type="SAM" id="Phobius"/>
    </source>
</evidence>
<feature type="transmembrane region" description="Helical" evidence="16">
    <location>
        <begin position="12"/>
        <end position="31"/>
    </location>
</feature>
<dbReference type="InterPro" id="IPR003594">
    <property type="entry name" value="HATPase_dom"/>
</dbReference>
<dbReference type="InterPro" id="IPR036890">
    <property type="entry name" value="HATPase_C_sf"/>
</dbReference>
<dbReference type="InterPro" id="IPR035965">
    <property type="entry name" value="PAS-like_dom_sf"/>
</dbReference>
<dbReference type="InterPro" id="IPR001789">
    <property type="entry name" value="Sig_transdc_resp-reg_receiver"/>
</dbReference>
<comment type="catalytic activity">
    <reaction evidence="1">
        <text>ATP + protein L-histidine = ADP + protein N-phospho-L-histidine.</text>
        <dbReference type="EC" id="2.7.13.3"/>
    </reaction>
</comment>
<dbReference type="GO" id="GO:0005886">
    <property type="term" value="C:plasma membrane"/>
    <property type="evidence" value="ECO:0007669"/>
    <property type="project" value="UniProtKB-SubCell"/>
</dbReference>
<evidence type="ECO:0000256" key="5">
    <source>
        <dbReference type="ARBA" id="ARBA00022553"/>
    </source>
</evidence>
<dbReference type="SMART" id="SM00448">
    <property type="entry name" value="REC"/>
    <property type="match status" value="1"/>
</dbReference>
<keyword evidence="9" id="KW-0418">Kinase</keyword>
<dbReference type="SUPFAM" id="SSF47226">
    <property type="entry name" value="Histidine-containing phosphotransfer domain, HPT domain"/>
    <property type="match status" value="1"/>
</dbReference>
<evidence type="ECO:0000259" key="18">
    <source>
        <dbReference type="PROSITE" id="PS50110"/>
    </source>
</evidence>
<dbReference type="SUPFAM" id="SSF55785">
    <property type="entry name" value="PYP-like sensor domain (PAS domain)"/>
    <property type="match status" value="1"/>
</dbReference>
<feature type="domain" description="Response regulatory" evidence="18">
    <location>
        <begin position="754"/>
        <end position="868"/>
    </location>
</feature>
<comment type="caution">
    <text evidence="20">The sequence shown here is derived from an EMBL/GenBank/DDBJ whole genome shotgun (WGS) entry which is preliminary data.</text>
</comment>
<accession>A0A0R0CN23</accession>
<evidence type="ECO:0000256" key="12">
    <source>
        <dbReference type="ARBA" id="ARBA00023012"/>
    </source>
</evidence>
<dbReference type="Pfam" id="PF00072">
    <property type="entry name" value="Response_reg"/>
    <property type="match status" value="1"/>
</dbReference>
<keyword evidence="4" id="KW-1003">Cell membrane</keyword>
<feature type="transmembrane region" description="Helical" evidence="16">
    <location>
        <begin position="337"/>
        <end position="358"/>
    </location>
</feature>
<evidence type="ECO:0000256" key="1">
    <source>
        <dbReference type="ARBA" id="ARBA00000085"/>
    </source>
</evidence>
<organism evidence="20 21">
    <name type="scientific">Stenotrophomonas terrae</name>
    <dbReference type="NCBI Taxonomy" id="405446"/>
    <lineage>
        <taxon>Bacteria</taxon>
        <taxon>Pseudomonadati</taxon>
        <taxon>Pseudomonadota</taxon>
        <taxon>Gammaproteobacteria</taxon>
        <taxon>Lysobacterales</taxon>
        <taxon>Lysobacteraceae</taxon>
        <taxon>Stenotrophomonas</taxon>
    </lineage>
</organism>
<protein>
    <recommendedName>
        <fullName evidence="3">histidine kinase</fullName>
        <ecNumber evidence="3">2.7.13.3</ecNumber>
    </recommendedName>
</protein>
<evidence type="ECO:0000256" key="15">
    <source>
        <dbReference type="PROSITE-ProRule" id="PRU00169"/>
    </source>
</evidence>
<keyword evidence="13" id="KW-0843">Virulence</keyword>
<dbReference type="CDD" id="cd16922">
    <property type="entry name" value="HATPase_EvgS-ArcB-TorS-like"/>
    <property type="match status" value="1"/>
</dbReference>
<dbReference type="Proteomes" id="UP000051863">
    <property type="component" value="Unassembled WGS sequence"/>
</dbReference>
<dbReference type="InterPro" id="IPR036641">
    <property type="entry name" value="HPT_dom_sf"/>
</dbReference>
<dbReference type="CDD" id="cd00082">
    <property type="entry name" value="HisKA"/>
    <property type="match status" value="1"/>
</dbReference>
<keyword evidence="11 16" id="KW-1133">Transmembrane helix</keyword>
<dbReference type="InterPro" id="IPR011006">
    <property type="entry name" value="CheY-like_superfamily"/>
</dbReference>
<dbReference type="FunFam" id="1.10.287.130:FF:000002">
    <property type="entry name" value="Two-component osmosensing histidine kinase"/>
    <property type="match status" value="1"/>
</dbReference>
<dbReference type="PANTHER" id="PTHR45339:SF1">
    <property type="entry name" value="HYBRID SIGNAL TRANSDUCTION HISTIDINE KINASE J"/>
    <property type="match status" value="1"/>
</dbReference>
<evidence type="ECO:0000256" key="11">
    <source>
        <dbReference type="ARBA" id="ARBA00022989"/>
    </source>
</evidence>
<dbReference type="GO" id="GO:0005524">
    <property type="term" value="F:ATP binding"/>
    <property type="evidence" value="ECO:0007669"/>
    <property type="project" value="UniProtKB-KW"/>
</dbReference>
<dbReference type="SUPFAM" id="SSF47384">
    <property type="entry name" value="Homodimeric domain of signal transducing histidine kinase"/>
    <property type="match status" value="1"/>
</dbReference>
<dbReference type="SUPFAM" id="SSF52172">
    <property type="entry name" value="CheY-like"/>
    <property type="match status" value="1"/>
</dbReference>
<proteinExistence type="predicted"/>
<evidence type="ECO:0000256" key="3">
    <source>
        <dbReference type="ARBA" id="ARBA00012438"/>
    </source>
</evidence>